<proteinExistence type="predicted"/>
<comment type="caution">
    <text evidence="1">The sequence shown here is derived from an EMBL/GenBank/DDBJ whole genome shotgun (WGS) entry which is preliminary data.</text>
</comment>
<evidence type="ECO:0008006" key="3">
    <source>
        <dbReference type="Google" id="ProtNLM"/>
    </source>
</evidence>
<dbReference type="Proteomes" id="UP000178448">
    <property type="component" value="Unassembled WGS sequence"/>
</dbReference>
<name>A0A1F5YNG6_9BACT</name>
<evidence type="ECO:0000313" key="1">
    <source>
        <dbReference type="EMBL" id="OGG01741.1"/>
    </source>
</evidence>
<protein>
    <recommendedName>
        <fullName evidence="3">Metal-dependent hydrolase</fullName>
    </recommendedName>
</protein>
<evidence type="ECO:0000313" key="2">
    <source>
        <dbReference type="Proteomes" id="UP000178448"/>
    </source>
</evidence>
<dbReference type="EMBL" id="MFJD01000010">
    <property type="protein sequence ID" value="OGG01741.1"/>
    <property type="molecule type" value="Genomic_DNA"/>
</dbReference>
<sequence length="173" mass="19254">MTVMGHIAASYLVSQSVRLVGLHITPQESALVIIAGTILDLDALPLWLKGRIGMQHHALPTHTPLAIFAGWTIFKLITGRMFPTPVHVLMIVSGLLHLAMDDSGYWLAKKRLQRNTPVPQITWMYPFRNTMIDRFAKDGAVSAAVEYVRGAKVSIVLEASIVLTAIWVMMRLR</sequence>
<organism evidence="1 2">
    <name type="scientific">Candidatus Gottesmanbacteria bacterium RBG_16_52_11</name>
    <dbReference type="NCBI Taxonomy" id="1798374"/>
    <lineage>
        <taxon>Bacteria</taxon>
        <taxon>Candidatus Gottesmaniibacteriota</taxon>
    </lineage>
</organism>
<dbReference type="AlphaFoldDB" id="A0A1F5YNG6"/>
<reference evidence="1 2" key="1">
    <citation type="journal article" date="2016" name="Nat. Commun.">
        <title>Thousands of microbial genomes shed light on interconnected biogeochemical processes in an aquifer system.</title>
        <authorList>
            <person name="Anantharaman K."/>
            <person name="Brown C.T."/>
            <person name="Hug L.A."/>
            <person name="Sharon I."/>
            <person name="Castelle C.J."/>
            <person name="Probst A.J."/>
            <person name="Thomas B.C."/>
            <person name="Singh A."/>
            <person name="Wilkins M.J."/>
            <person name="Karaoz U."/>
            <person name="Brodie E.L."/>
            <person name="Williams K.H."/>
            <person name="Hubbard S.S."/>
            <person name="Banfield J.F."/>
        </authorList>
    </citation>
    <scope>NUCLEOTIDE SEQUENCE [LARGE SCALE GENOMIC DNA]</scope>
</reference>
<gene>
    <name evidence="1" type="ORF">A2Z33_00170</name>
</gene>
<accession>A0A1F5YNG6</accession>